<reference evidence="1 2" key="1">
    <citation type="submission" date="2021-11" db="EMBL/GenBank/DDBJ databases">
        <title>Draft genome sequence of Actinomycetospora sp. SF1 isolated from the rhizosphere soil.</title>
        <authorList>
            <person name="Duangmal K."/>
            <person name="Chantavorakit T."/>
        </authorList>
    </citation>
    <scope>NUCLEOTIDE SEQUENCE [LARGE SCALE GENOMIC DNA]</scope>
    <source>
        <strain evidence="1 2">TBRC 5722</strain>
    </source>
</reference>
<comment type="caution">
    <text evidence="1">The sequence shown here is derived from an EMBL/GenBank/DDBJ whole genome shotgun (WGS) entry which is preliminary data.</text>
</comment>
<evidence type="ECO:0000313" key="1">
    <source>
        <dbReference type="EMBL" id="MCD2193604.1"/>
    </source>
</evidence>
<keyword evidence="2" id="KW-1185">Reference proteome</keyword>
<gene>
    <name evidence="1" type="ORF">LQ327_09445</name>
</gene>
<protein>
    <submittedName>
        <fullName evidence="1">Uncharacterized protein</fullName>
    </submittedName>
</protein>
<organism evidence="1 2">
    <name type="scientific">Actinomycetospora endophytica</name>
    <dbReference type="NCBI Taxonomy" id="2291215"/>
    <lineage>
        <taxon>Bacteria</taxon>
        <taxon>Bacillati</taxon>
        <taxon>Actinomycetota</taxon>
        <taxon>Actinomycetes</taxon>
        <taxon>Pseudonocardiales</taxon>
        <taxon>Pseudonocardiaceae</taxon>
        <taxon>Actinomycetospora</taxon>
    </lineage>
</organism>
<name>A0ABS8P5S5_9PSEU</name>
<dbReference type="Proteomes" id="UP001199469">
    <property type="component" value="Unassembled WGS sequence"/>
</dbReference>
<accession>A0ABS8P5S5</accession>
<evidence type="ECO:0000313" key="2">
    <source>
        <dbReference type="Proteomes" id="UP001199469"/>
    </source>
</evidence>
<dbReference type="EMBL" id="JAJNDB010000001">
    <property type="protein sequence ID" value="MCD2193604.1"/>
    <property type="molecule type" value="Genomic_DNA"/>
</dbReference>
<dbReference type="RefSeq" id="WP_230731907.1">
    <property type="nucleotide sequence ID" value="NZ_JAJNDB010000001.1"/>
</dbReference>
<proteinExistence type="predicted"/>
<sequence>MGTHRETVRAVGAELDALVVKLGRLAQAGMMTRDHRETLHAIAGQLHDIRLRLRGEARQADTVTDAVEQVAADVDDVASTHHDCVYGPVLAELAGRTTAIRDLIT</sequence>